<organism evidence="3 4">
    <name type="scientific">Anoxybacteroides rupiense</name>
    <dbReference type="NCBI Taxonomy" id="311460"/>
    <lineage>
        <taxon>Bacteria</taxon>
        <taxon>Bacillati</taxon>
        <taxon>Bacillota</taxon>
        <taxon>Bacilli</taxon>
        <taxon>Bacillales</taxon>
        <taxon>Anoxybacillaceae</taxon>
        <taxon>Anoxybacteroides</taxon>
    </lineage>
</organism>
<evidence type="ECO:0000259" key="2">
    <source>
        <dbReference type="PROSITE" id="PS50995"/>
    </source>
</evidence>
<feature type="domain" description="HTH marR-type" evidence="2">
    <location>
        <begin position="1"/>
        <end position="141"/>
    </location>
</feature>
<dbReference type="GO" id="GO:0003677">
    <property type="term" value="F:DNA binding"/>
    <property type="evidence" value="ECO:0007669"/>
    <property type="project" value="UniProtKB-KW"/>
</dbReference>
<dbReference type="SMART" id="SM00347">
    <property type="entry name" value="HTH_MARR"/>
    <property type="match status" value="1"/>
</dbReference>
<dbReference type="PANTHER" id="PTHR33164">
    <property type="entry name" value="TRANSCRIPTIONAL REGULATOR, MARR FAMILY"/>
    <property type="match status" value="1"/>
</dbReference>
<reference evidence="3 4" key="1">
    <citation type="submission" date="2023-03" db="EMBL/GenBank/DDBJ databases">
        <title>Bacillus Genome Sequencing.</title>
        <authorList>
            <person name="Dunlap C."/>
        </authorList>
    </citation>
    <scope>NUCLEOTIDE SEQUENCE [LARGE SCALE GENOMIC DNA]</scope>
    <source>
        <strain evidence="3 4">NRS-38</strain>
    </source>
</reference>
<dbReference type="InterPro" id="IPR039422">
    <property type="entry name" value="MarR/SlyA-like"/>
</dbReference>
<dbReference type="PANTHER" id="PTHR33164:SF67">
    <property type="entry name" value="TRANSCRIPTIONAL REGULATOR, MARR FAMILY"/>
    <property type="match status" value="1"/>
</dbReference>
<evidence type="ECO:0000313" key="4">
    <source>
        <dbReference type="Proteomes" id="UP001339962"/>
    </source>
</evidence>
<dbReference type="InterPro" id="IPR036388">
    <property type="entry name" value="WH-like_DNA-bd_sf"/>
</dbReference>
<dbReference type="Proteomes" id="UP001339962">
    <property type="component" value="Unassembled WGS sequence"/>
</dbReference>
<dbReference type="PRINTS" id="PR00598">
    <property type="entry name" value="HTHMARR"/>
</dbReference>
<comment type="caution">
    <text evidence="3">The sequence shown here is derived from an EMBL/GenBank/DDBJ whole genome shotgun (WGS) entry which is preliminary data.</text>
</comment>
<dbReference type="RefSeq" id="WP_139788111.1">
    <property type="nucleotide sequence ID" value="NZ_JARTLI010000004.1"/>
</dbReference>
<dbReference type="Pfam" id="PF01047">
    <property type="entry name" value="MarR"/>
    <property type="match status" value="1"/>
</dbReference>
<dbReference type="PROSITE" id="PS50995">
    <property type="entry name" value="HTH_MARR_2"/>
    <property type="match status" value="1"/>
</dbReference>
<evidence type="ECO:0000313" key="3">
    <source>
        <dbReference type="EMBL" id="MED5051102.1"/>
    </source>
</evidence>
<dbReference type="GO" id="GO:0006355">
    <property type="term" value="P:regulation of DNA-templated transcription"/>
    <property type="evidence" value="ECO:0007669"/>
    <property type="project" value="UniProtKB-ARBA"/>
</dbReference>
<sequence length="150" mass="17823">MQSKKVKELVERYLSVSFDVMKRGAMLVKCELDEDITNDQYYLLRYMYKRGICTSTELASAFIVNKSAITAMTNRLVEKEMVRRIRDEKDRRVIYLTLTEKGMRWFQETEEKIHKLVGSFIIKFSEQEIEMFLQLYEKLAAALHEMEVEA</sequence>
<dbReference type="Gene3D" id="1.10.10.10">
    <property type="entry name" value="Winged helix-like DNA-binding domain superfamily/Winged helix DNA-binding domain"/>
    <property type="match status" value="1"/>
</dbReference>
<dbReference type="InterPro" id="IPR000835">
    <property type="entry name" value="HTH_MarR-typ"/>
</dbReference>
<evidence type="ECO:0000256" key="1">
    <source>
        <dbReference type="ARBA" id="ARBA00023125"/>
    </source>
</evidence>
<proteinExistence type="predicted"/>
<accession>A0ABD5IS50</accession>
<protein>
    <submittedName>
        <fullName evidence="3">MarR family transcriptional regulator</fullName>
    </submittedName>
</protein>
<dbReference type="InterPro" id="IPR036390">
    <property type="entry name" value="WH_DNA-bd_sf"/>
</dbReference>
<dbReference type="SUPFAM" id="SSF46785">
    <property type="entry name" value="Winged helix' DNA-binding domain"/>
    <property type="match status" value="1"/>
</dbReference>
<gene>
    <name evidence="3" type="ORF">P9850_04335</name>
</gene>
<dbReference type="EMBL" id="JARTLI010000004">
    <property type="protein sequence ID" value="MED5051102.1"/>
    <property type="molecule type" value="Genomic_DNA"/>
</dbReference>
<dbReference type="AlphaFoldDB" id="A0ABD5IS50"/>
<keyword evidence="1" id="KW-0238">DNA-binding</keyword>
<name>A0ABD5IS50_9BACL</name>